<feature type="region of interest" description="Disordered" evidence="8">
    <location>
        <begin position="364"/>
        <end position="417"/>
    </location>
</feature>
<dbReference type="PANTHER" id="PTHR48099:SF5">
    <property type="entry name" value="C-1-TETRAHYDROFOLATE SYNTHASE, CYTOPLASMIC"/>
    <property type="match status" value="1"/>
</dbReference>
<dbReference type="AlphaFoldDB" id="A0A1X0NT48"/>
<dbReference type="OrthoDB" id="5126881at2759"/>
<dbReference type="Proteomes" id="UP000192257">
    <property type="component" value="Unassembled WGS sequence"/>
</dbReference>
<feature type="domain" description="Tetrahydrofolate dehydrogenase/cyclohydrolase catalytic" evidence="9">
    <location>
        <begin position="6"/>
        <end position="117"/>
    </location>
</feature>
<dbReference type="Pfam" id="PF02882">
    <property type="entry name" value="THF_DHG_CYH_C"/>
    <property type="match status" value="1"/>
</dbReference>
<proteinExistence type="inferred from homology"/>
<dbReference type="InterPro" id="IPR000672">
    <property type="entry name" value="THF_DH/CycHdrlase"/>
</dbReference>
<keyword evidence="5" id="KW-0521">NADP</keyword>
<evidence type="ECO:0000256" key="5">
    <source>
        <dbReference type="ARBA" id="ARBA00022857"/>
    </source>
</evidence>
<dbReference type="PANTHER" id="PTHR48099">
    <property type="entry name" value="C-1-TETRAHYDROFOLATE SYNTHASE, CYTOPLASMIC-RELATED"/>
    <property type="match status" value="1"/>
</dbReference>
<dbReference type="GeneID" id="39986407"/>
<evidence type="ECO:0000256" key="7">
    <source>
        <dbReference type="ARBA" id="ARBA00023268"/>
    </source>
</evidence>
<evidence type="ECO:0000313" key="11">
    <source>
        <dbReference type="EMBL" id="ORC87885.1"/>
    </source>
</evidence>
<organism evidence="11 12">
    <name type="scientific">Trypanosoma theileri</name>
    <dbReference type="NCBI Taxonomy" id="67003"/>
    <lineage>
        <taxon>Eukaryota</taxon>
        <taxon>Discoba</taxon>
        <taxon>Euglenozoa</taxon>
        <taxon>Kinetoplastea</taxon>
        <taxon>Metakinetoplastina</taxon>
        <taxon>Trypanosomatida</taxon>
        <taxon>Trypanosomatidae</taxon>
        <taxon>Trypanosoma</taxon>
    </lineage>
</organism>
<dbReference type="InterPro" id="IPR036291">
    <property type="entry name" value="NAD(P)-bd_dom_sf"/>
</dbReference>
<dbReference type="Gene3D" id="3.40.50.720">
    <property type="entry name" value="NAD(P)-binding Rossmann-like Domain"/>
    <property type="match status" value="1"/>
</dbReference>
<evidence type="ECO:0000256" key="3">
    <source>
        <dbReference type="ARBA" id="ARBA00022563"/>
    </source>
</evidence>
<dbReference type="GO" id="GO:0035999">
    <property type="term" value="P:tetrahydrofolate interconversion"/>
    <property type="evidence" value="ECO:0007669"/>
    <property type="project" value="TreeGrafter"/>
</dbReference>
<protein>
    <submittedName>
        <fullName evidence="11">Putative methylenetetrahydrofolate dehydrogenase-like protein</fullName>
    </submittedName>
</protein>
<evidence type="ECO:0000259" key="9">
    <source>
        <dbReference type="Pfam" id="PF00763"/>
    </source>
</evidence>
<dbReference type="Pfam" id="PF00763">
    <property type="entry name" value="THF_DHG_CYH"/>
    <property type="match status" value="1"/>
</dbReference>
<evidence type="ECO:0000256" key="4">
    <source>
        <dbReference type="ARBA" id="ARBA00022801"/>
    </source>
</evidence>
<dbReference type="GO" id="GO:0004477">
    <property type="term" value="F:methenyltetrahydrofolate cyclohydrolase activity"/>
    <property type="evidence" value="ECO:0007669"/>
    <property type="project" value="TreeGrafter"/>
</dbReference>
<dbReference type="EMBL" id="NBCO01000019">
    <property type="protein sequence ID" value="ORC87885.1"/>
    <property type="molecule type" value="Genomic_DNA"/>
</dbReference>
<sequence length="417" mass="45373">MPAEILSGRGLSAVMLERIKSEISLLRRPPSLAVVMIGDRQDSQRYVAMKRRAAERCGISFHLHQLPASVQQQQLHRELQWICRDESIDGVLLQLPLPSHLRVRPALLCIHPQKDVDGLHPLNAGNLFLHENPIYAGVLQRNFSIAKAETLVSRHLVEGKYFVPCTAMAVRALLFSYLNKTTISTEEETITVEPEQQSPAAQQRNLHAVIMNKSMVVGVPTAALLQREQNIMVTLCNRSNDLDAVREVSRHADVLVTALGIPRVVTADFIKPGAIVIDVAINEDNSSNVSNNDTLDKPRRLCGDVDMISVREKAAAVTPVPGGVGPLTVAYLMQNTLKAYYFSQQNISVFSSLLSMHRGGEGKGKGGNVAIATGEASRSSSSVLKGDEHDGGSSTNDNSNNSSEDHDEGSDSSFGVC</sequence>
<dbReference type="STRING" id="67003.A0A1X0NT48"/>
<dbReference type="HAMAP" id="MF_01576">
    <property type="entry name" value="THF_DHG_CYH"/>
    <property type="match status" value="1"/>
</dbReference>
<name>A0A1X0NT48_9TRYP</name>
<dbReference type="PRINTS" id="PR00085">
    <property type="entry name" value="THFDHDRGNASE"/>
</dbReference>
<dbReference type="InterPro" id="IPR020631">
    <property type="entry name" value="THF_DH/CycHdrlase_NAD-bd_dom"/>
</dbReference>
<dbReference type="GO" id="GO:0004488">
    <property type="term" value="F:methylenetetrahydrofolate dehydrogenase (NADP+) activity"/>
    <property type="evidence" value="ECO:0007669"/>
    <property type="project" value="InterPro"/>
</dbReference>
<keyword evidence="12" id="KW-1185">Reference proteome</keyword>
<feature type="compositionally biased region" description="Low complexity" evidence="8">
    <location>
        <begin position="392"/>
        <end position="402"/>
    </location>
</feature>
<comment type="pathway">
    <text evidence="1">One-carbon metabolism; tetrahydrofolate interconversion.</text>
</comment>
<dbReference type="FunFam" id="3.40.50.10860:FF:000005">
    <property type="entry name" value="C-1-tetrahydrofolate synthase, cytoplasmic, putative"/>
    <property type="match status" value="1"/>
</dbReference>
<dbReference type="CDD" id="cd01080">
    <property type="entry name" value="NAD_bind_m-THF_DH_Cyclohyd"/>
    <property type="match status" value="1"/>
</dbReference>
<evidence type="ECO:0000256" key="1">
    <source>
        <dbReference type="ARBA" id="ARBA00004777"/>
    </source>
</evidence>
<keyword evidence="4" id="KW-0378">Hydrolase</keyword>
<feature type="domain" description="Tetrahydrofolate dehydrogenase/cyclohydrolase NAD(P)-binding" evidence="10">
    <location>
        <begin position="202"/>
        <end position="340"/>
    </location>
</feature>
<comment type="subunit">
    <text evidence="2">Homodimer.</text>
</comment>
<keyword evidence="7" id="KW-0511">Multifunctional enzyme</keyword>
<dbReference type="Gene3D" id="3.40.50.10860">
    <property type="entry name" value="Leucine Dehydrogenase, chain A, domain 1"/>
    <property type="match status" value="1"/>
</dbReference>
<gene>
    <name evidence="11" type="ORF">TM35_000191290</name>
</gene>
<dbReference type="InterPro" id="IPR046346">
    <property type="entry name" value="Aminoacid_DH-like_N_sf"/>
</dbReference>
<comment type="caution">
    <text evidence="11">The sequence shown here is derived from an EMBL/GenBank/DDBJ whole genome shotgun (WGS) entry which is preliminary data.</text>
</comment>
<evidence type="ECO:0000256" key="6">
    <source>
        <dbReference type="ARBA" id="ARBA00023002"/>
    </source>
</evidence>
<keyword evidence="3" id="KW-0554">One-carbon metabolism</keyword>
<dbReference type="GO" id="GO:0005829">
    <property type="term" value="C:cytosol"/>
    <property type="evidence" value="ECO:0007669"/>
    <property type="project" value="TreeGrafter"/>
</dbReference>
<keyword evidence="6" id="KW-0560">Oxidoreductase</keyword>
<evidence type="ECO:0000259" key="10">
    <source>
        <dbReference type="Pfam" id="PF02882"/>
    </source>
</evidence>
<dbReference type="VEuPathDB" id="TriTrypDB:TM35_000191290"/>
<dbReference type="RefSeq" id="XP_028881951.1">
    <property type="nucleotide sequence ID" value="XM_029026627.1"/>
</dbReference>
<dbReference type="InterPro" id="IPR020630">
    <property type="entry name" value="THF_DH/CycHdrlase_cat_dom"/>
</dbReference>
<reference evidence="11 12" key="1">
    <citation type="submission" date="2017-03" db="EMBL/GenBank/DDBJ databases">
        <title>An alternative strategy for trypanosome survival in the mammalian bloodstream revealed through genome and transcriptome analysis of the ubiquitous bovine parasite Trypanosoma (Megatrypanum) theileri.</title>
        <authorList>
            <person name="Kelly S."/>
            <person name="Ivens A."/>
            <person name="Mott A."/>
            <person name="O'Neill E."/>
            <person name="Emms D."/>
            <person name="Macleod O."/>
            <person name="Voorheis P."/>
            <person name="Matthews J."/>
            <person name="Matthews K."/>
            <person name="Carrington M."/>
        </authorList>
    </citation>
    <scope>NUCLEOTIDE SEQUENCE [LARGE SCALE GENOMIC DNA]</scope>
    <source>
        <strain evidence="11">Edinburgh</strain>
    </source>
</reference>
<dbReference type="SUPFAM" id="SSF51735">
    <property type="entry name" value="NAD(P)-binding Rossmann-fold domains"/>
    <property type="match status" value="1"/>
</dbReference>
<accession>A0A1X0NT48</accession>
<dbReference type="SUPFAM" id="SSF53223">
    <property type="entry name" value="Aminoacid dehydrogenase-like, N-terminal domain"/>
    <property type="match status" value="1"/>
</dbReference>
<evidence type="ECO:0000256" key="2">
    <source>
        <dbReference type="ARBA" id="ARBA00011738"/>
    </source>
</evidence>
<evidence type="ECO:0000313" key="12">
    <source>
        <dbReference type="Proteomes" id="UP000192257"/>
    </source>
</evidence>
<evidence type="ECO:0000256" key="8">
    <source>
        <dbReference type="SAM" id="MobiDB-lite"/>
    </source>
</evidence>